<evidence type="ECO:0000256" key="1">
    <source>
        <dbReference type="ARBA" id="ARBA00022553"/>
    </source>
</evidence>
<dbReference type="PANTHER" id="PTHR43547:SF2">
    <property type="entry name" value="HYBRID SIGNAL TRANSDUCTION HISTIDINE KINASE C"/>
    <property type="match status" value="1"/>
</dbReference>
<dbReference type="PANTHER" id="PTHR43547">
    <property type="entry name" value="TWO-COMPONENT HISTIDINE KINASE"/>
    <property type="match status" value="1"/>
</dbReference>
<proteinExistence type="predicted"/>
<dbReference type="Gene3D" id="2.60.40.10">
    <property type="entry name" value="Immunoglobulins"/>
    <property type="match status" value="1"/>
</dbReference>
<keyword evidence="2" id="KW-0175">Coiled coil</keyword>
<dbReference type="InterPro" id="IPR013783">
    <property type="entry name" value="Ig-like_fold"/>
</dbReference>
<dbReference type="RefSeq" id="WP_371569582.1">
    <property type="nucleotide sequence ID" value="NZ_JASMRN010000005.1"/>
</dbReference>
<evidence type="ECO:0000313" key="6">
    <source>
        <dbReference type="Proteomes" id="UP001568894"/>
    </source>
</evidence>
<dbReference type="InterPro" id="IPR036388">
    <property type="entry name" value="WH-like_DNA-bd_sf"/>
</dbReference>
<evidence type="ECO:0000256" key="3">
    <source>
        <dbReference type="SAM" id="Phobius"/>
    </source>
</evidence>
<keyword evidence="3" id="KW-0812">Transmembrane</keyword>
<dbReference type="InterPro" id="IPR016032">
    <property type="entry name" value="Sig_transdc_resp-reg_C-effctor"/>
</dbReference>
<dbReference type="SUPFAM" id="SSF46894">
    <property type="entry name" value="C-terminal effector domain of the bipartite response regulators"/>
    <property type="match status" value="1"/>
</dbReference>
<dbReference type="CDD" id="cd00146">
    <property type="entry name" value="PKD"/>
    <property type="match status" value="1"/>
</dbReference>
<dbReference type="EMBL" id="JASMRN010000005">
    <property type="protein sequence ID" value="MEZ7515235.1"/>
    <property type="molecule type" value="Genomic_DNA"/>
</dbReference>
<comment type="caution">
    <text evidence="5">The sequence shown here is derived from an EMBL/GenBank/DDBJ whole genome shotgun (WGS) entry which is preliminary data.</text>
</comment>
<accession>A0ABV4KC67</accession>
<organism evidence="5 6">
    <name type="scientific">Flavobacterium frigidarium</name>
    <dbReference type="NCBI Taxonomy" id="99286"/>
    <lineage>
        <taxon>Bacteria</taxon>
        <taxon>Pseudomonadati</taxon>
        <taxon>Bacteroidota</taxon>
        <taxon>Flavobacteriia</taxon>
        <taxon>Flavobacteriales</taxon>
        <taxon>Flavobacteriaceae</taxon>
        <taxon>Flavobacterium</taxon>
    </lineage>
</organism>
<feature type="coiled-coil region" evidence="2">
    <location>
        <begin position="789"/>
        <end position="823"/>
    </location>
</feature>
<keyword evidence="6" id="KW-1185">Reference proteome</keyword>
<dbReference type="Pfam" id="PF07495">
    <property type="entry name" value="Y_Y_Y"/>
    <property type="match status" value="1"/>
</dbReference>
<evidence type="ECO:0000256" key="2">
    <source>
        <dbReference type="SAM" id="Coils"/>
    </source>
</evidence>
<feature type="domain" description="Two component regulator three Y" evidence="4">
    <location>
        <begin position="680"/>
        <end position="742"/>
    </location>
</feature>
<feature type="transmembrane region" description="Helical" evidence="3">
    <location>
        <begin position="745"/>
        <end position="766"/>
    </location>
</feature>
<gene>
    <name evidence="5" type="ORF">QO192_08065</name>
</gene>
<keyword evidence="3" id="KW-0472">Membrane</keyword>
<dbReference type="InterPro" id="IPR015943">
    <property type="entry name" value="WD40/YVTN_repeat-like_dom_sf"/>
</dbReference>
<dbReference type="Proteomes" id="UP001568894">
    <property type="component" value="Unassembled WGS sequence"/>
</dbReference>
<reference evidence="5 6" key="1">
    <citation type="submission" date="2023-05" db="EMBL/GenBank/DDBJ databases">
        <title>Adaptations of aquatic viruses from atmosphere-close ecosystems of the Central Arctic Ocean.</title>
        <authorList>
            <person name="Rahlff J."/>
            <person name="Holmfeldt K."/>
        </authorList>
    </citation>
    <scope>NUCLEOTIDE SEQUENCE [LARGE SCALE GENOMIC DNA]</scope>
    <source>
        <strain evidence="5 6">Arc14</strain>
    </source>
</reference>
<evidence type="ECO:0000313" key="5">
    <source>
        <dbReference type="EMBL" id="MEZ7515235.1"/>
    </source>
</evidence>
<name>A0ABV4KC67_9FLAO</name>
<dbReference type="InterPro" id="IPR011123">
    <property type="entry name" value="Y_Y_Y"/>
</dbReference>
<protein>
    <submittedName>
        <fullName evidence="5">Triple tyrosine motif-containing protein</fullName>
    </submittedName>
</protein>
<keyword evidence="1" id="KW-0597">Phosphoprotein</keyword>
<dbReference type="Gene3D" id="2.130.10.10">
    <property type="entry name" value="YVTN repeat-like/Quinoprotein amine dehydrogenase"/>
    <property type="match status" value="1"/>
</dbReference>
<evidence type="ECO:0000259" key="4">
    <source>
        <dbReference type="Pfam" id="PF07495"/>
    </source>
</evidence>
<dbReference type="Gene3D" id="1.10.10.10">
    <property type="entry name" value="Winged helix-like DNA-binding domain superfamily/Winged helix DNA-binding domain"/>
    <property type="match status" value="1"/>
</dbReference>
<keyword evidence="3" id="KW-1133">Transmembrane helix</keyword>
<sequence length="962" mass="111355">MNFIKIYIKITLLLLLTTNIELGYSQVKNIGLPNAINYKRLAYKGGTQNWDIDQDKNGNIYFANNEGLLQFNGTTWKKYRLPNISTIRSLKVGNDGCIYVGGNNEFGYFKANNKGKLIYNSLYKNLKEQDKSNINLIWRIHLFNNQVVFQSFTKTFIFDQNKYKVITAPSKFQFSFLVNGRLFIQDEEKGILEYKNKNLQTISETTFFNGTEIWEMIPLNKNRTLIMTLEKGLFLMENGKINTWKTEANDFVIKNTSLGGTLIDNKFIVLNSVLNGIAICDLNGKIVQRLNNSKGVQNNTVLSSFVDNRKNLWLGLDNGISFININSPFTFFDYSYNLSTVYSSVTFENNLYVATNQGLFYHPYNSDFKDESFQLIAGTNAQAWSIEVFGNTLLCASNRGALMIKNKIVTKLDDIGYFGFRTLPSKPDYILGLNYTGFSIFKKTAGGIVLVNRVKGFYEIINTFEMEVDDDFIWLRMAPYVYQLKLSADLTSVAVIKKHAALDAALPTINSIQKIDNKVYFQTNNKFYRFSREQNIFFKDNNYTTLFKNIPYIDAVREDSQGNLWYSFNESLGLLKKNTSSKYNNIIAPFSNLKGSLVKNFMSVNVVDPDNIFIGLIDGLAHYDSKISDEYIHKPKVFITNFSYLGENININQSSNTATPHYEIPYRSNNVKFAFSSPTYENQENVRYSYRLVPFENDWHPWSTLTIKEYTNLREGDYAMQIRAKNGYGIISDVTTLNFEILPPWYRHVLAYLIYLLLIATLFIAISKQVKSKIRKNKYYETIEQRRLYLEKEAKIKHEQHELEKEIEKLKNDKLQIQILSKDKELVNNSLQVAKKNKVLNGIIQKLKEIDNNQLDEATKFQISKLNKSISKEVNNDKSWKDLEKHIKNVHFDFLKRLKEKHPTISPRELDLSTYLLMNMSTKELVEIMNISSGGVELARYRLRKKLDLNKKENLTGYLMSI</sequence>
<dbReference type="SUPFAM" id="SSF63829">
    <property type="entry name" value="Calcium-dependent phosphotriesterase"/>
    <property type="match status" value="1"/>
</dbReference>